<dbReference type="EMBL" id="JANIEX010001467">
    <property type="protein sequence ID" value="KAJ3557611.1"/>
    <property type="molecule type" value="Genomic_DNA"/>
</dbReference>
<dbReference type="Pfam" id="PF20414">
    <property type="entry name" value="DUF6698"/>
    <property type="match status" value="1"/>
</dbReference>
<feature type="region of interest" description="Disordered" evidence="1">
    <location>
        <begin position="1"/>
        <end position="28"/>
    </location>
</feature>
<keyword evidence="3" id="KW-1185">Reference proteome</keyword>
<feature type="compositionally biased region" description="Polar residues" evidence="1">
    <location>
        <begin position="468"/>
        <end position="480"/>
    </location>
</feature>
<accession>A0AAD5YK53</accession>
<evidence type="ECO:0000313" key="2">
    <source>
        <dbReference type="EMBL" id="KAJ3557611.1"/>
    </source>
</evidence>
<protein>
    <submittedName>
        <fullName evidence="2">Uncharacterized protein</fullName>
    </submittedName>
</protein>
<gene>
    <name evidence="2" type="ORF">NP233_g11698</name>
</gene>
<evidence type="ECO:0000313" key="3">
    <source>
        <dbReference type="Proteomes" id="UP001213000"/>
    </source>
</evidence>
<reference evidence="2" key="1">
    <citation type="submission" date="2022-07" db="EMBL/GenBank/DDBJ databases">
        <title>Genome Sequence of Leucocoprinus birnbaumii.</title>
        <authorList>
            <person name="Buettner E."/>
        </authorList>
    </citation>
    <scope>NUCLEOTIDE SEQUENCE</scope>
    <source>
        <strain evidence="2">VT141</strain>
    </source>
</reference>
<dbReference type="InterPro" id="IPR046521">
    <property type="entry name" value="DUF6698"/>
</dbReference>
<dbReference type="AlphaFoldDB" id="A0AAD5YK53"/>
<proteinExistence type="predicted"/>
<evidence type="ECO:0000256" key="1">
    <source>
        <dbReference type="SAM" id="MobiDB-lite"/>
    </source>
</evidence>
<sequence length="488" mass="55138">MTDRDTLPCESDDDSFGLSDGEHDRSKSLGRSSALASILGKVDFSWKLPTIPSGKDARPSHFHQAIDSAIEHINTLSDAIKLLLLENDELHNKVPENMMASDAAEHGIRLRGDYMYPPDFRKYCSTIRLAARKFGFMYQLYIPLDAIPMEYVKPQDRVDPEDPSRYSNPKFATQAITSELYESIPSILHPVMSSFPGEFSSVFSSTLNEHRRILLRKVQDKAQSIFPILAKHSQLTLKERRQHPVFRAALYGSASENVTRIKYPPPLFPNWDRRKLKFIFMAPEIPIVMRLILFSKMSLAGEKKAPSRPTNGQLWKVTQVSPGSIAFASVFIIYLFSGDSQFRAVGPDSGIPYGQLFDKYKEILLGRLRKGKKGIFQWYNERVFKGQSLRTDNDAEWISDVDDAIDADDLDEDELEPCSSNDIGTREDVQPTVISVNVNGAELYASIPPFSFEHNVPPTKKKGKGKRSATQPETTTAGTRRSQRNKKR</sequence>
<feature type="region of interest" description="Disordered" evidence="1">
    <location>
        <begin position="447"/>
        <end position="488"/>
    </location>
</feature>
<comment type="caution">
    <text evidence="2">The sequence shown here is derived from an EMBL/GenBank/DDBJ whole genome shotgun (WGS) entry which is preliminary data.</text>
</comment>
<dbReference type="Proteomes" id="UP001213000">
    <property type="component" value="Unassembled WGS sequence"/>
</dbReference>
<organism evidence="2 3">
    <name type="scientific">Leucocoprinus birnbaumii</name>
    <dbReference type="NCBI Taxonomy" id="56174"/>
    <lineage>
        <taxon>Eukaryota</taxon>
        <taxon>Fungi</taxon>
        <taxon>Dikarya</taxon>
        <taxon>Basidiomycota</taxon>
        <taxon>Agaricomycotina</taxon>
        <taxon>Agaricomycetes</taxon>
        <taxon>Agaricomycetidae</taxon>
        <taxon>Agaricales</taxon>
        <taxon>Agaricineae</taxon>
        <taxon>Agaricaceae</taxon>
        <taxon>Leucocoprinus</taxon>
    </lineage>
</organism>
<name>A0AAD5YK53_9AGAR</name>